<dbReference type="RefSeq" id="WP_133795998.1">
    <property type="nucleotide sequence ID" value="NZ_SOCA01000005.1"/>
</dbReference>
<gene>
    <name evidence="1" type="ORF">EI77_02959</name>
</gene>
<dbReference type="Pfam" id="PF01126">
    <property type="entry name" value="Heme_oxygenase"/>
    <property type="match status" value="1"/>
</dbReference>
<dbReference type="Proteomes" id="UP000295662">
    <property type="component" value="Unassembled WGS sequence"/>
</dbReference>
<dbReference type="AlphaFoldDB" id="A0A4R7RXM8"/>
<protein>
    <submittedName>
        <fullName evidence="1">Heme oxygenase</fullName>
    </submittedName>
</protein>
<dbReference type="EMBL" id="SOCA01000005">
    <property type="protein sequence ID" value="TDU69307.1"/>
    <property type="molecule type" value="Genomic_DNA"/>
</dbReference>
<dbReference type="CDD" id="cd19166">
    <property type="entry name" value="HemeO-bac"/>
    <property type="match status" value="1"/>
</dbReference>
<dbReference type="SUPFAM" id="SSF48613">
    <property type="entry name" value="Heme oxygenase-like"/>
    <property type="match status" value="1"/>
</dbReference>
<comment type="caution">
    <text evidence="1">The sequence shown here is derived from an EMBL/GenBank/DDBJ whole genome shotgun (WGS) entry which is preliminary data.</text>
</comment>
<dbReference type="InterPro" id="IPR016053">
    <property type="entry name" value="Haem_Oase-like"/>
</dbReference>
<dbReference type="Gene3D" id="1.20.910.10">
    <property type="entry name" value="Heme oxygenase-like"/>
    <property type="match status" value="1"/>
</dbReference>
<accession>A0A4R7RXM8</accession>
<name>A0A4R7RXM8_9BACT</name>
<dbReference type="GO" id="GO:0004392">
    <property type="term" value="F:heme oxygenase (decyclizing) activity"/>
    <property type="evidence" value="ECO:0007669"/>
    <property type="project" value="InterPro"/>
</dbReference>
<reference evidence="1 2" key="1">
    <citation type="submission" date="2019-03" db="EMBL/GenBank/DDBJ databases">
        <title>Genomic Encyclopedia of Archaeal and Bacterial Type Strains, Phase II (KMG-II): from individual species to whole genera.</title>
        <authorList>
            <person name="Goeker M."/>
        </authorList>
    </citation>
    <scope>NUCLEOTIDE SEQUENCE [LARGE SCALE GENOMIC DNA]</scope>
    <source>
        <strain evidence="1 2">ATCC 25309</strain>
    </source>
</reference>
<evidence type="ECO:0000313" key="2">
    <source>
        <dbReference type="Proteomes" id="UP000295662"/>
    </source>
</evidence>
<sequence>MPLLTSLKNHTATAHAALEEQLDIQRHFQSEELYRRLLESFYSLYAPLEERLAELIDWNQKNWDFEIRRKTPWLENDLSNLGMTGNDVAALSLSNGLPEIKNLGAAVGCLYVLEGSTLGGQMITKLLQRSLPLTAEKAGAFFAGYREQTGLRWREFGMWAEALARDDPGMEASAVNAAKDTFDSFALRFKNLNFTNV</sequence>
<dbReference type="OrthoDB" id="114943at2"/>
<dbReference type="InterPro" id="IPR016084">
    <property type="entry name" value="Haem_Oase-like_multi-hlx"/>
</dbReference>
<dbReference type="GO" id="GO:0006788">
    <property type="term" value="P:heme oxidation"/>
    <property type="evidence" value="ECO:0007669"/>
    <property type="project" value="InterPro"/>
</dbReference>
<evidence type="ECO:0000313" key="1">
    <source>
        <dbReference type="EMBL" id="TDU69307.1"/>
    </source>
</evidence>
<organism evidence="1 2">
    <name type="scientific">Prosthecobacter fusiformis</name>
    <dbReference type="NCBI Taxonomy" id="48464"/>
    <lineage>
        <taxon>Bacteria</taxon>
        <taxon>Pseudomonadati</taxon>
        <taxon>Verrucomicrobiota</taxon>
        <taxon>Verrucomicrobiia</taxon>
        <taxon>Verrucomicrobiales</taxon>
        <taxon>Verrucomicrobiaceae</taxon>
        <taxon>Prosthecobacter</taxon>
    </lineage>
</organism>
<proteinExistence type="predicted"/>
<keyword evidence="2" id="KW-1185">Reference proteome</keyword>